<evidence type="ECO:0000256" key="2">
    <source>
        <dbReference type="ARBA" id="ARBA00022801"/>
    </source>
</evidence>
<feature type="region of interest" description="Disordered" evidence="5">
    <location>
        <begin position="1"/>
        <end position="21"/>
    </location>
</feature>
<proteinExistence type="predicted"/>
<feature type="region of interest" description="Disordered" evidence="5">
    <location>
        <begin position="1521"/>
        <end position="1617"/>
    </location>
</feature>
<feature type="compositionally biased region" description="Basic and acidic residues" evidence="5">
    <location>
        <begin position="1825"/>
        <end position="1836"/>
    </location>
</feature>
<feature type="compositionally biased region" description="Basic and acidic residues" evidence="5">
    <location>
        <begin position="1553"/>
        <end position="1576"/>
    </location>
</feature>
<keyword evidence="3" id="KW-0347">Helicase</keyword>
<keyword evidence="4" id="KW-0067">ATP-binding</keyword>
<evidence type="ECO:0000256" key="5">
    <source>
        <dbReference type="SAM" id="MobiDB-lite"/>
    </source>
</evidence>
<keyword evidence="1" id="KW-0547">Nucleotide-binding</keyword>
<feature type="region of interest" description="Disordered" evidence="5">
    <location>
        <begin position="1343"/>
        <end position="1369"/>
    </location>
</feature>
<dbReference type="PANTHER" id="PTHR43788">
    <property type="entry name" value="DNA2/NAM7 HELICASE FAMILY MEMBER"/>
    <property type="match status" value="1"/>
</dbReference>
<keyword evidence="8" id="KW-1185">Reference proteome</keyword>
<gene>
    <name evidence="7" type="ORF">ACRE_087810</name>
</gene>
<dbReference type="PANTHER" id="PTHR43788:SF8">
    <property type="entry name" value="DNA-BINDING PROTEIN SMUBP-2"/>
    <property type="match status" value="1"/>
</dbReference>
<dbReference type="Pfam" id="PF13087">
    <property type="entry name" value="AAA_12"/>
    <property type="match status" value="1"/>
</dbReference>
<feature type="region of interest" description="Disordered" evidence="5">
    <location>
        <begin position="1825"/>
        <end position="1862"/>
    </location>
</feature>
<evidence type="ECO:0000256" key="3">
    <source>
        <dbReference type="ARBA" id="ARBA00022806"/>
    </source>
</evidence>
<evidence type="ECO:0000256" key="1">
    <source>
        <dbReference type="ARBA" id="ARBA00022741"/>
    </source>
</evidence>
<dbReference type="InterPro" id="IPR047187">
    <property type="entry name" value="SF1_C_Upf1"/>
</dbReference>
<dbReference type="InterPro" id="IPR050534">
    <property type="entry name" value="Coronavir_polyprotein_1ab"/>
</dbReference>
<dbReference type="HOGENOM" id="CLU_234303_0_0_1"/>
<accession>A0A086STU4</accession>
<keyword evidence="2" id="KW-0378">Hydrolase</keyword>
<name>A0A086STU4_HAPC1</name>
<dbReference type="SUPFAM" id="SSF52540">
    <property type="entry name" value="P-loop containing nucleoside triphosphate hydrolases"/>
    <property type="match status" value="1"/>
</dbReference>
<feature type="compositionally biased region" description="Basic and acidic residues" evidence="5">
    <location>
        <begin position="1263"/>
        <end position="1283"/>
    </location>
</feature>
<evidence type="ECO:0000259" key="6">
    <source>
        <dbReference type="Pfam" id="PF13087"/>
    </source>
</evidence>
<feature type="compositionally biased region" description="Polar residues" evidence="5">
    <location>
        <begin position="1224"/>
        <end position="1240"/>
    </location>
</feature>
<feature type="region of interest" description="Disordered" evidence="5">
    <location>
        <begin position="1224"/>
        <end position="1309"/>
    </location>
</feature>
<reference evidence="8" key="1">
    <citation type="journal article" date="2014" name="Genome Announc.">
        <title>Genome sequence and annotation of Acremonium chrysogenum, producer of the beta-lactam antibiotic cephalosporin C.</title>
        <authorList>
            <person name="Terfehr D."/>
            <person name="Dahlmann T.A."/>
            <person name="Specht T."/>
            <person name="Zadra I."/>
            <person name="Kuernsteiner H."/>
            <person name="Kueck U."/>
        </authorList>
    </citation>
    <scope>NUCLEOTIDE SEQUENCE [LARGE SCALE GENOMIC DNA]</scope>
    <source>
        <strain evidence="8">ATCC 11550 / CBS 779.69 / DSM 880 / IAM 14645 / JCM 23072 / IMI 49137</strain>
    </source>
</reference>
<dbReference type="GO" id="GO:0016787">
    <property type="term" value="F:hydrolase activity"/>
    <property type="evidence" value="ECO:0007669"/>
    <property type="project" value="UniProtKB-KW"/>
</dbReference>
<dbReference type="OrthoDB" id="6513042at2759"/>
<organism evidence="7 8">
    <name type="scientific">Hapsidospora chrysogenum (strain ATCC 11550 / CBS 779.69 / DSM 880 / IAM 14645 / JCM 23072 / IMI 49137)</name>
    <name type="common">Acremonium chrysogenum</name>
    <dbReference type="NCBI Taxonomy" id="857340"/>
    <lineage>
        <taxon>Eukaryota</taxon>
        <taxon>Fungi</taxon>
        <taxon>Dikarya</taxon>
        <taxon>Ascomycota</taxon>
        <taxon>Pezizomycotina</taxon>
        <taxon>Sordariomycetes</taxon>
        <taxon>Hypocreomycetidae</taxon>
        <taxon>Hypocreales</taxon>
        <taxon>Bionectriaceae</taxon>
        <taxon>Hapsidospora</taxon>
    </lineage>
</organism>
<dbReference type="Gene3D" id="3.40.50.300">
    <property type="entry name" value="P-loop containing nucleotide triphosphate hydrolases"/>
    <property type="match status" value="2"/>
</dbReference>
<dbReference type="EMBL" id="JPKY01000192">
    <property type="protein sequence ID" value="KFH40526.1"/>
    <property type="molecule type" value="Genomic_DNA"/>
</dbReference>
<comment type="caution">
    <text evidence="7">The sequence shown here is derived from an EMBL/GenBank/DDBJ whole genome shotgun (WGS) entry which is preliminary data.</text>
</comment>
<feature type="domain" description="DNA2/NAM7 helicase-like C-terminal" evidence="6">
    <location>
        <begin position="1019"/>
        <end position="1211"/>
    </location>
</feature>
<dbReference type="Proteomes" id="UP000029964">
    <property type="component" value="Unassembled WGS sequence"/>
</dbReference>
<dbReference type="CDD" id="cd18808">
    <property type="entry name" value="SF1_C_Upf1"/>
    <property type="match status" value="1"/>
</dbReference>
<feature type="compositionally biased region" description="Polar residues" evidence="5">
    <location>
        <begin position="1343"/>
        <end position="1352"/>
    </location>
</feature>
<dbReference type="InterPro" id="IPR027417">
    <property type="entry name" value="P-loop_NTPase"/>
</dbReference>
<protein>
    <recommendedName>
        <fullName evidence="6">DNA2/NAM7 helicase-like C-terminal domain-containing protein</fullName>
    </recommendedName>
</protein>
<dbReference type="GO" id="GO:0043139">
    <property type="term" value="F:5'-3' DNA helicase activity"/>
    <property type="evidence" value="ECO:0007669"/>
    <property type="project" value="TreeGrafter"/>
</dbReference>
<dbReference type="GO" id="GO:0005524">
    <property type="term" value="F:ATP binding"/>
    <property type="evidence" value="ECO:0007669"/>
    <property type="project" value="UniProtKB-KW"/>
</dbReference>
<dbReference type="InterPro" id="IPR041679">
    <property type="entry name" value="DNA2/NAM7-like_C"/>
</dbReference>
<evidence type="ECO:0000256" key="4">
    <source>
        <dbReference type="ARBA" id="ARBA00022840"/>
    </source>
</evidence>
<sequence length="1978" mass="218524">MTSSLEDPDSAGPTSHALTTPVGHGPIQSAVILINDALLAPYNIDYIRRLGSSDAPGPRTTISAHFGKFNPQAVTITLYFRDRGRVRRLASMGCNVHGYDLSTTILSRNDQSPDESDHIPLHVFDDIPHHDYPDLAWARVEPSYHQTFQHLPEDATLQDYIWAAHSSVIAAQCVLPSTNLSLSVHPAYLACPESFGPAQTSALTAFCDLFKEMVAGEHVSFAFFLANDRLWDATFGQLSLANQPEDPYREILRSCRQGEITDLDFVNCELPVEGRNQISPAEVVTFANLEHAVVTLIGASVDESYFAAWAQAICSGKKYRAVVFGIPNTEWEAEPGVDYGVEPDQQPTQFLVVTKIDQNMYLPSVGTKTHIRMELVHTLHPQPQTPFTPEQRLQAVKRIVALVSIAQANAANARDNEHRFLVNRRAQSDDDDDLPPDHDISCDEEGCQTKYNEVFEKNIGDALYDYVDLPRDPNQSPDDRREALVAAAIAAGRDLIKLEDEDKGHYHDRVAMFVDTNATIVRDQTDCREIDQTYRGFRIDTPPGIGIDVACYIVSRPTQPWSPVLTAPYIGMQNYTPLPLNSDFRDIIREELSADTIEDPNNHLININVDYGVDITTNKVECAAVNRLMNLPDSAADRRQWFHWTVNFNPEVKPPAWNLFDRLPGLHSLQQATTRRELRVALAAMAEAPAGVVVVRGDPGTGKTRFALDIIHSNLTSETSAHGDASQAPALTIQDHQELDEQLPADVAGLVKTPAQAPSSSTQHQPLTPGSASRFEKVRVDSHPATQTQPSHRGLFVHLVGANTQVDDAAARLSEANPGRTVIRAYMPMREIAALLQPSPELPEPVSLNGLRGPARDVVYFYNHSRLEHAEDKNPHFHPLSVNNTVRGRVRAGTDPRSDIILNCHDQYRNSRTGYILNHAYYREQTTLAAVDAICHADIVVCTPVAWQKWWGRLPTDTRVALVIVDEAAAMPEPMALIAPSLHPNTPIMLIGDNLQTEPVSTALGDKNFQAYWPKQRTVSLVRRFCETGNLTAELHDNLRTSRSAGELAQTLFYPNMNLAKPLQAHDRYLHTWLRTWYPNLAFDNIWITPLNASDQQTGDGSWINPLTARGSVRVASLIYRQSPLGNCPILIITPYRAQMALIQRELRNLSPVELPPGAIEVRTVDSSPSHQAPVVVFDITRTSGPGFLDDTRRLSVAVTRAQSLTVFIGNVLDRTLDSLDRQNPFTTPKVDTQSHQASGDTAGHNVRTSASTPRVEASAGSARRDRGSRSSRQHDQKNRSTVEKPCLANRFRAPNLQGKKVKFSRTGGQAARIEKIKEKAASLAGGSARGFDSSDMATADEWTQATGNSDETAIDGWGATTGDSGEATADGWAATAEDIWDTDNHPDDADPHANNDTQCATNISASTCGASSAAQPPFGGNRSSPTTNSKILASPDEWKVALRHQFRIRLFNAQQWLEKAALSKADILGGKTIAKFAAEVFGYARAYGDTTDHQLLYVSGWITNADTERREVAARLQANLQEKRQNQSDTTTAPQPAFLADPDTPTGSDVSDTDHAARYFRSRPHDNYRYQRPDNRPYTSWKPGTEPTLAKAGLAAKQPDHLRKASNGPRTPSGTITATRTHLASIANAWRRTDAAKEWENRLKDEGFVFIEDASEPGTDAEDEDTAFVAQAADNNITKVAFADSIHDFPAFLETTRDYSAFVEQTFHNTAESADEREEVDVNTITLTDGQVRKQPPKQVTGVKSNFTIAEKATFDFYVNGYAFQGTRIFGHSTVQADVMDGLGPNLLLGTSSLYEHGAKVDFDRNQINLPSTHNMRVPSEIFRTSDPHTRDRSEASSLAARDVADDEEFPSLNSGDGGDTVCNAKDNAHDLPAVDDNIPSYGISRLENIPYIKNKFGVCIANTNPAAAQKLRELTDKFDIYHDKGILPMPDDMRMRVDLADGWQNQKRTVRAYPLGLAGRKLPDLETRPMDRQWPT</sequence>
<feature type="compositionally biased region" description="Polar residues" evidence="5">
    <location>
        <begin position="1422"/>
        <end position="1431"/>
    </location>
</feature>
<evidence type="ECO:0000313" key="8">
    <source>
        <dbReference type="Proteomes" id="UP000029964"/>
    </source>
</evidence>
<evidence type="ECO:0000313" key="7">
    <source>
        <dbReference type="EMBL" id="KFH40526.1"/>
    </source>
</evidence>
<feature type="region of interest" description="Disordered" evidence="5">
    <location>
        <begin position="1411"/>
        <end position="1431"/>
    </location>
</feature>